<name>A0A0E9SNI3_ANGAN</name>
<protein>
    <submittedName>
        <fullName evidence="1">Uncharacterized protein</fullName>
    </submittedName>
</protein>
<accession>A0A0E9SNI3</accession>
<dbReference type="EMBL" id="GBXM01066489">
    <property type="protein sequence ID" value="JAH42088.1"/>
    <property type="molecule type" value="Transcribed_RNA"/>
</dbReference>
<reference evidence="1" key="1">
    <citation type="submission" date="2014-11" db="EMBL/GenBank/DDBJ databases">
        <authorList>
            <person name="Amaro Gonzalez C."/>
        </authorList>
    </citation>
    <scope>NUCLEOTIDE SEQUENCE</scope>
</reference>
<sequence length="33" mass="4178">MRLYFNLPPTRFMFYNYFVAGNRDTYYFNITIQ</sequence>
<dbReference type="AlphaFoldDB" id="A0A0E9SNI3"/>
<evidence type="ECO:0000313" key="1">
    <source>
        <dbReference type="EMBL" id="JAH42088.1"/>
    </source>
</evidence>
<proteinExistence type="predicted"/>
<reference evidence="1" key="2">
    <citation type="journal article" date="2015" name="Fish Shellfish Immunol.">
        <title>Early steps in the European eel (Anguilla anguilla)-Vibrio vulnificus interaction in the gills: Role of the RtxA13 toxin.</title>
        <authorList>
            <person name="Callol A."/>
            <person name="Pajuelo D."/>
            <person name="Ebbesson L."/>
            <person name="Teles M."/>
            <person name="MacKenzie S."/>
            <person name="Amaro C."/>
        </authorList>
    </citation>
    <scope>NUCLEOTIDE SEQUENCE</scope>
</reference>
<organism evidence="1">
    <name type="scientific">Anguilla anguilla</name>
    <name type="common">European freshwater eel</name>
    <name type="synonym">Muraena anguilla</name>
    <dbReference type="NCBI Taxonomy" id="7936"/>
    <lineage>
        <taxon>Eukaryota</taxon>
        <taxon>Metazoa</taxon>
        <taxon>Chordata</taxon>
        <taxon>Craniata</taxon>
        <taxon>Vertebrata</taxon>
        <taxon>Euteleostomi</taxon>
        <taxon>Actinopterygii</taxon>
        <taxon>Neopterygii</taxon>
        <taxon>Teleostei</taxon>
        <taxon>Anguilliformes</taxon>
        <taxon>Anguillidae</taxon>
        <taxon>Anguilla</taxon>
    </lineage>
</organism>